<dbReference type="AlphaFoldDB" id="A0A0D8FUD6"/>
<sequence>MASQRYNRVVLGYDGSPMAKLALDFALAEAELRAAELVMVYAWTEPDYGFGFSESVTAEFEATGNALLAEAVEVATRTHPRVRVKTALESGNAASRIIEKTEDADLVIVGARGHGGFQALMLGSVSDQLVHHCPVPVVIVRS</sequence>
<dbReference type="OrthoDB" id="3174546at2"/>
<comment type="similarity">
    <text evidence="1">Belongs to the universal stress protein A family.</text>
</comment>
<dbReference type="PRINTS" id="PR01438">
    <property type="entry name" value="UNVRSLSTRESS"/>
</dbReference>
<keyword evidence="4" id="KW-1185">Reference proteome</keyword>
<evidence type="ECO:0000313" key="4">
    <source>
        <dbReference type="Proteomes" id="UP000032336"/>
    </source>
</evidence>
<evidence type="ECO:0000259" key="2">
    <source>
        <dbReference type="Pfam" id="PF00582"/>
    </source>
</evidence>
<comment type="caution">
    <text evidence="3">The sequence shown here is derived from an EMBL/GenBank/DDBJ whole genome shotgun (WGS) entry which is preliminary data.</text>
</comment>
<dbReference type="PATRIC" id="fig|1121877.4.peg.1649"/>
<dbReference type="RefSeq" id="WP_035389149.1">
    <property type="nucleotide sequence ID" value="NZ_JQKF01000010.1"/>
</dbReference>
<dbReference type="InterPro" id="IPR014729">
    <property type="entry name" value="Rossmann-like_a/b/a_fold"/>
</dbReference>
<dbReference type="STRING" id="1121877.FEAC_14980"/>
<proteinExistence type="inferred from homology"/>
<dbReference type="eggNOG" id="COG0589">
    <property type="taxonomic scope" value="Bacteria"/>
</dbReference>
<dbReference type="Proteomes" id="UP000032336">
    <property type="component" value="Unassembled WGS sequence"/>
</dbReference>
<name>A0A0D8FUD6_9ACTN</name>
<reference evidence="3 4" key="1">
    <citation type="submission" date="2015-01" db="EMBL/GenBank/DDBJ databases">
        <title>Draft genome of the acidophilic iron oxidizer Ferrimicrobium acidiphilum strain T23.</title>
        <authorList>
            <person name="Poehlein A."/>
            <person name="Eisen S."/>
            <person name="Schloemann M."/>
            <person name="Johnson B.D."/>
            <person name="Daniel R."/>
            <person name="Muehling M."/>
        </authorList>
    </citation>
    <scope>NUCLEOTIDE SEQUENCE [LARGE SCALE GENOMIC DNA]</scope>
    <source>
        <strain evidence="3 4">T23</strain>
    </source>
</reference>
<accession>A0A0D8FUD6</accession>
<dbReference type="EMBL" id="JXUW01000012">
    <property type="protein sequence ID" value="KJE76711.1"/>
    <property type="molecule type" value="Genomic_DNA"/>
</dbReference>
<gene>
    <name evidence="3" type="ORF">FEAC_14980</name>
</gene>
<dbReference type="PANTHER" id="PTHR46268">
    <property type="entry name" value="STRESS RESPONSE PROTEIN NHAX"/>
    <property type="match status" value="1"/>
</dbReference>
<dbReference type="Pfam" id="PF00582">
    <property type="entry name" value="Usp"/>
    <property type="match status" value="1"/>
</dbReference>
<dbReference type="GeneID" id="78372686"/>
<organism evidence="3 4">
    <name type="scientific">Ferrimicrobium acidiphilum DSM 19497</name>
    <dbReference type="NCBI Taxonomy" id="1121877"/>
    <lineage>
        <taxon>Bacteria</taxon>
        <taxon>Bacillati</taxon>
        <taxon>Actinomycetota</taxon>
        <taxon>Acidimicrobiia</taxon>
        <taxon>Acidimicrobiales</taxon>
        <taxon>Acidimicrobiaceae</taxon>
        <taxon>Ferrimicrobium</taxon>
    </lineage>
</organism>
<dbReference type="InterPro" id="IPR006016">
    <property type="entry name" value="UspA"/>
</dbReference>
<protein>
    <submittedName>
        <fullName evidence="3">Universal stress proteinc</fullName>
    </submittedName>
</protein>
<dbReference type="InterPro" id="IPR006015">
    <property type="entry name" value="Universal_stress_UspA"/>
</dbReference>
<evidence type="ECO:0000256" key="1">
    <source>
        <dbReference type="ARBA" id="ARBA00008791"/>
    </source>
</evidence>
<feature type="domain" description="UspA" evidence="2">
    <location>
        <begin position="6"/>
        <end position="141"/>
    </location>
</feature>
<dbReference type="PANTHER" id="PTHR46268:SF6">
    <property type="entry name" value="UNIVERSAL STRESS PROTEIN UP12"/>
    <property type="match status" value="1"/>
</dbReference>
<dbReference type="SUPFAM" id="SSF52402">
    <property type="entry name" value="Adenine nucleotide alpha hydrolases-like"/>
    <property type="match status" value="1"/>
</dbReference>
<evidence type="ECO:0000313" key="3">
    <source>
        <dbReference type="EMBL" id="KJE76711.1"/>
    </source>
</evidence>
<dbReference type="Gene3D" id="3.40.50.620">
    <property type="entry name" value="HUPs"/>
    <property type="match status" value="1"/>
</dbReference>